<protein>
    <submittedName>
        <fullName evidence="2">Ef hand family protein</fullName>
    </submittedName>
</protein>
<dbReference type="SUPFAM" id="SSF47473">
    <property type="entry name" value="EF-hand"/>
    <property type="match status" value="4"/>
</dbReference>
<sequence length="975" mass="113885">MSSMVSHDLLIKSASTNYIKHSLTINIEILNKDQSQGQNGIARPAQILNVELDVEKRLQAMVLKDRIRIKQFFIDFDRLRKGTVGEAAFRTCLGTLNFRFTEEEILQLINKYKCVDKTGLINYSDFCNNIDKVFDEESNPKEVLGNSRSTANFTDQEKNLMIDALQNMRRLVQANRILLKPSFQDFDRSKCCHVTDQQFQRVLKNLNIIPPNDKVFELIIRKYFDKGNTKEVNYFQFCADVDRPEDMFPGYTPKRGVPEPISTEEKKTTTASRGFFQGSTKEINVLENRFSQQAVNIANDPTDVEDRLRAMVVMKRVRVEEFFRDFDKLRKGKVTINQFKSILSMLNFQLTDLEFDSLAGKYKTNDPDNLFNYFDFCQTINSAFTTKGIDKDPVATVKPVTKEDTYLARRKYLEISPEDQENLNSIMQEYRTAVQNRRINLKPQFQDFDITKNGHVTKMQFLRVLAQLGIYAPENVLALVLKKYMDMGNADEVNYVDFCNEVDTPEDMFGVGRDYNQSFSYFPRTQPRKVEVDIVKHKPDDVDDVIARIRQQCKQQRVRIGEFYRDFDKLRSGYITEAQFRIGLNMAKIVLSSHEFDELVSHFQAPKEGKHVKWREFCDTVDEVFTKKGLEKAVDMVLDDARTQTIYGRTNPNKVQRNVSEEVVYRFKQLLTRQRLDAKSFFQDFDRHKHFKVSPKQFRQVLAAFGFTMSDEELESLVKTYGNAQNDIKYLDFINDANPNKGVIPPDPLATKSTYTSQSQNFKGEEEMENLIFKIKAQIKKDRIRLGEFFLDHDVLRKGNVAAQKFRGVLYSQKIQLTNEEYNVLENFFALPSDPTKVDYVRFNEDMEKIFTEKDLEKDPVKKLSEFKAPSILDPKDVLNTDEEQLLDGCLQRIGWEVKHRRLLIKPFFQDKDRSKSGFIANTRFRSIFDNMKLKISDDEYQLICKRFQAKASNEINYVEFDYVLRFYSGDHEPQ</sequence>
<dbReference type="EMBL" id="CCKQ01016359">
    <property type="protein sequence ID" value="CDW88234.1"/>
    <property type="molecule type" value="Genomic_DNA"/>
</dbReference>
<dbReference type="Gene3D" id="1.10.238.10">
    <property type="entry name" value="EF-hand"/>
    <property type="match status" value="7"/>
</dbReference>
<organism evidence="2 3">
    <name type="scientific">Stylonychia lemnae</name>
    <name type="common">Ciliate</name>
    <dbReference type="NCBI Taxonomy" id="5949"/>
    <lineage>
        <taxon>Eukaryota</taxon>
        <taxon>Sar</taxon>
        <taxon>Alveolata</taxon>
        <taxon>Ciliophora</taxon>
        <taxon>Intramacronucleata</taxon>
        <taxon>Spirotrichea</taxon>
        <taxon>Stichotrichia</taxon>
        <taxon>Sporadotrichida</taxon>
        <taxon>Oxytrichidae</taxon>
        <taxon>Stylonychinae</taxon>
        <taxon>Stylonychia</taxon>
    </lineage>
</organism>
<dbReference type="InParanoid" id="A0A078B0Z6"/>
<dbReference type="SMART" id="SM00054">
    <property type="entry name" value="EFh"/>
    <property type="match status" value="5"/>
</dbReference>
<dbReference type="AlphaFoldDB" id="A0A078B0Z6"/>
<accession>A0A078B0Z6</accession>
<dbReference type="InterPro" id="IPR002048">
    <property type="entry name" value="EF_hand_dom"/>
</dbReference>
<evidence type="ECO:0000259" key="1">
    <source>
        <dbReference type="PROSITE" id="PS50222"/>
    </source>
</evidence>
<dbReference type="PROSITE" id="PS50222">
    <property type="entry name" value="EF_HAND_2"/>
    <property type="match status" value="2"/>
</dbReference>
<feature type="domain" description="EF-hand" evidence="1">
    <location>
        <begin position="314"/>
        <end position="349"/>
    </location>
</feature>
<gene>
    <name evidence="2" type="primary">Contig1352.g1482</name>
    <name evidence="2" type="ORF">STYLEM_17352</name>
</gene>
<dbReference type="InterPro" id="IPR011992">
    <property type="entry name" value="EF-hand-dom_pair"/>
</dbReference>
<dbReference type="GO" id="GO:0005509">
    <property type="term" value="F:calcium ion binding"/>
    <property type="evidence" value="ECO:0007669"/>
    <property type="project" value="InterPro"/>
</dbReference>
<keyword evidence="3" id="KW-1185">Reference proteome</keyword>
<dbReference type="PANTHER" id="PTHR20875:SF0">
    <property type="entry name" value="GH12158P"/>
    <property type="match status" value="1"/>
</dbReference>
<evidence type="ECO:0000313" key="2">
    <source>
        <dbReference type="EMBL" id="CDW88234.1"/>
    </source>
</evidence>
<feature type="domain" description="EF-hand" evidence="1">
    <location>
        <begin position="445"/>
        <end position="471"/>
    </location>
</feature>
<dbReference type="PANTHER" id="PTHR20875">
    <property type="entry name" value="EF-HAND CALCIUM-BINDING DOMAIN-CONTAINING PROTEIN 6-RELATED"/>
    <property type="match status" value="1"/>
</dbReference>
<dbReference type="InterPro" id="IPR052603">
    <property type="entry name" value="EFCB6"/>
</dbReference>
<name>A0A078B0Z6_STYLE</name>
<dbReference type="Proteomes" id="UP000039865">
    <property type="component" value="Unassembled WGS sequence"/>
</dbReference>
<evidence type="ECO:0000313" key="3">
    <source>
        <dbReference type="Proteomes" id="UP000039865"/>
    </source>
</evidence>
<dbReference type="OrthoDB" id="187808at2759"/>
<reference evidence="2 3" key="1">
    <citation type="submission" date="2014-06" db="EMBL/GenBank/DDBJ databases">
        <authorList>
            <person name="Swart Estienne"/>
        </authorList>
    </citation>
    <scope>NUCLEOTIDE SEQUENCE [LARGE SCALE GENOMIC DNA]</scope>
    <source>
        <strain evidence="2 3">130c</strain>
    </source>
</reference>
<proteinExistence type="predicted"/>
<dbReference type="OMA" id="CVRYRDF"/>